<dbReference type="InterPro" id="IPR000997">
    <property type="entry name" value="Cholinesterase"/>
</dbReference>
<comment type="subcellular location">
    <subcellularLocation>
        <location evidence="6">Cytoplasmic vesicle</location>
        <location evidence="6">Esterosome membrane</location>
    </subcellularLocation>
</comment>
<keyword evidence="4" id="KW-0472">Membrane</keyword>
<feature type="active site" description="Charge relay system" evidence="7">
    <location>
        <position position="329"/>
    </location>
</feature>
<feature type="chain" id="PRO_5005122285" description="Carboxylic ester hydrolase" evidence="8">
    <location>
        <begin position="21"/>
        <end position="525"/>
    </location>
</feature>
<evidence type="ECO:0000256" key="4">
    <source>
        <dbReference type="ARBA" id="ARBA00023136"/>
    </source>
</evidence>
<keyword evidence="2 8" id="KW-0732">Signal</keyword>
<comment type="similarity">
    <text evidence="1 8">Belongs to the type-B carboxylesterase/lipase family.</text>
</comment>
<evidence type="ECO:0000259" key="9">
    <source>
        <dbReference type="Pfam" id="PF00135"/>
    </source>
</evidence>
<dbReference type="InterPro" id="IPR002018">
    <property type="entry name" value="CarbesteraseB"/>
</dbReference>
<gene>
    <name evidence="10" type="ORF">MONBRDRAFT_30292</name>
</gene>
<feature type="active site" description="Charge relay system" evidence="7">
    <location>
        <position position="435"/>
    </location>
</feature>
<protein>
    <recommendedName>
        <fullName evidence="8">Carboxylic ester hydrolase</fullName>
        <ecNumber evidence="8">3.1.1.-</ecNumber>
    </recommendedName>
</protein>
<dbReference type="ESTHER" id="monbe-a9vdj5">
    <property type="family name" value="Cholinesterase-like"/>
</dbReference>
<dbReference type="PANTHER" id="PTHR45570:SF1">
    <property type="entry name" value="CARBOXYLIC ESTER HYDROLASE"/>
    <property type="match status" value="1"/>
</dbReference>
<dbReference type="Gene3D" id="3.40.50.1820">
    <property type="entry name" value="alpha/beta hydrolase"/>
    <property type="match status" value="1"/>
</dbReference>
<dbReference type="InParanoid" id="A9VDJ5"/>
<evidence type="ECO:0000256" key="5">
    <source>
        <dbReference type="ARBA" id="ARBA00023180"/>
    </source>
</evidence>
<name>A9VDJ5_MONBE</name>
<evidence type="ECO:0000313" key="11">
    <source>
        <dbReference type="Proteomes" id="UP000001357"/>
    </source>
</evidence>
<keyword evidence="3 8" id="KW-0378">Hydrolase</keyword>
<evidence type="ECO:0000256" key="1">
    <source>
        <dbReference type="ARBA" id="ARBA00005964"/>
    </source>
</evidence>
<dbReference type="STRING" id="81824.A9VDJ5"/>
<feature type="active site" description="Acyl-ester intermediate" evidence="7">
    <location>
        <position position="202"/>
    </location>
</feature>
<organism evidence="10 11">
    <name type="scientific">Monosiga brevicollis</name>
    <name type="common">Choanoflagellate</name>
    <dbReference type="NCBI Taxonomy" id="81824"/>
    <lineage>
        <taxon>Eukaryota</taxon>
        <taxon>Choanoflagellata</taxon>
        <taxon>Craspedida</taxon>
        <taxon>Salpingoecidae</taxon>
        <taxon>Monosiga</taxon>
    </lineage>
</organism>
<evidence type="ECO:0000256" key="7">
    <source>
        <dbReference type="PIRSR" id="PIRSR600997-1"/>
    </source>
</evidence>
<dbReference type="EMBL" id="CH991588">
    <property type="protein sequence ID" value="EDQ84403.1"/>
    <property type="molecule type" value="Genomic_DNA"/>
</dbReference>
<dbReference type="GeneID" id="5896042"/>
<dbReference type="EC" id="3.1.1.-" evidence="8"/>
<accession>A9VDJ5</accession>
<dbReference type="Pfam" id="PF00135">
    <property type="entry name" value="COesterase"/>
    <property type="match status" value="1"/>
</dbReference>
<keyword evidence="11" id="KW-1185">Reference proteome</keyword>
<dbReference type="eggNOG" id="KOG4389">
    <property type="taxonomic scope" value="Eukaryota"/>
</dbReference>
<dbReference type="KEGG" id="mbr:MONBRDRAFT_30292"/>
<dbReference type="GO" id="GO:0004104">
    <property type="term" value="F:cholinesterase activity"/>
    <property type="evidence" value="ECO:0007669"/>
    <property type="project" value="InterPro"/>
</dbReference>
<keyword evidence="5" id="KW-0325">Glycoprotein</keyword>
<evidence type="ECO:0000256" key="2">
    <source>
        <dbReference type="ARBA" id="ARBA00022729"/>
    </source>
</evidence>
<evidence type="ECO:0000313" key="10">
    <source>
        <dbReference type="EMBL" id="EDQ84403.1"/>
    </source>
</evidence>
<dbReference type="RefSeq" id="XP_001750804.1">
    <property type="nucleotide sequence ID" value="XM_001750752.1"/>
</dbReference>
<feature type="signal peptide" evidence="8">
    <location>
        <begin position="1"/>
        <end position="20"/>
    </location>
</feature>
<evidence type="ECO:0000256" key="3">
    <source>
        <dbReference type="ARBA" id="ARBA00022801"/>
    </source>
</evidence>
<dbReference type="PANTHER" id="PTHR45570">
    <property type="entry name" value="CARBOXYLIC ESTER HYDROLASE"/>
    <property type="match status" value="1"/>
</dbReference>
<proteinExistence type="inferred from homology"/>
<dbReference type="FunFam" id="3.40.50.1820:FF:000293">
    <property type="entry name" value="Carboxylic ester hydrolase"/>
    <property type="match status" value="1"/>
</dbReference>
<dbReference type="InterPro" id="IPR019826">
    <property type="entry name" value="Carboxylesterase_B_AS"/>
</dbReference>
<dbReference type="OMA" id="TWTFARN"/>
<dbReference type="PROSITE" id="PS00122">
    <property type="entry name" value="CARBOXYLESTERASE_B_1"/>
    <property type="match status" value="1"/>
</dbReference>
<dbReference type="GO" id="GO:0033118">
    <property type="term" value="C:esterosome membrane"/>
    <property type="evidence" value="ECO:0007669"/>
    <property type="project" value="UniProtKB-SubCell"/>
</dbReference>
<dbReference type="InterPro" id="IPR029058">
    <property type="entry name" value="AB_hydrolase_fold"/>
</dbReference>
<dbReference type="SUPFAM" id="SSF53474">
    <property type="entry name" value="alpha/beta-Hydrolases"/>
    <property type="match status" value="1"/>
</dbReference>
<reference evidence="10 11" key="1">
    <citation type="journal article" date="2008" name="Nature">
        <title>The genome of the choanoflagellate Monosiga brevicollis and the origin of metazoans.</title>
        <authorList>
            <consortium name="JGI Sequencing"/>
            <person name="King N."/>
            <person name="Westbrook M.J."/>
            <person name="Young S.L."/>
            <person name="Kuo A."/>
            <person name="Abedin M."/>
            <person name="Chapman J."/>
            <person name="Fairclough S."/>
            <person name="Hellsten U."/>
            <person name="Isogai Y."/>
            <person name="Letunic I."/>
            <person name="Marr M."/>
            <person name="Pincus D."/>
            <person name="Putnam N."/>
            <person name="Rokas A."/>
            <person name="Wright K.J."/>
            <person name="Zuzow R."/>
            <person name="Dirks W."/>
            <person name="Good M."/>
            <person name="Goodstein D."/>
            <person name="Lemons D."/>
            <person name="Li W."/>
            <person name="Lyons J.B."/>
            <person name="Morris A."/>
            <person name="Nichols S."/>
            <person name="Richter D.J."/>
            <person name="Salamov A."/>
            <person name="Bork P."/>
            <person name="Lim W.A."/>
            <person name="Manning G."/>
            <person name="Miller W.T."/>
            <person name="McGinnis W."/>
            <person name="Shapiro H."/>
            <person name="Tjian R."/>
            <person name="Grigoriev I.V."/>
            <person name="Rokhsar D."/>
        </authorList>
    </citation>
    <scope>NUCLEOTIDE SEQUENCE [LARGE SCALE GENOMIC DNA]</scope>
    <source>
        <strain evidence="11">MX1 / ATCC 50154</strain>
    </source>
</reference>
<evidence type="ECO:0000256" key="8">
    <source>
        <dbReference type="RuleBase" id="RU361235"/>
    </source>
</evidence>
<dbReference type="AlphaFoldDB" id="A9VDJ5"/>
<evidence type="ECO:0000256" key="6">
    <source>
        <dbReference type="ARBA" id="ARBA00060494"/>
    </source>
</evidence>
<feature type="domain" description="Carboxylesterase type B" evidence="9">
    <location>
        <begin position="24"/>
        <end position="518"/>
    </location>
</feature>
<dbReference type="Proteomes" id="UP000001357">
    <property type="component" value="Unassembled WGS sequence"/>
</dbReference>
<dbReference type="PRINTS" id="PR00878">
    <property type="entry name" value="CHOLNESTRASE"/>
</dbReference>
<sequence>MKVTGLAVLALVALLGGARAEGLQVKTTNGVIEGFATNEADIWMGIPYALPPVDNLRWQNPEPMTNWPGVREAKSFGPACPQKCELPPLACQDQISEDCLYLNVFAAKNVRNASVLVWIHGGRFEQGSEGVELYDARYIANFSNTVVVTINYRLGVLGFLTLPSGFIGNYALRDQRLALQWVQANIARFGGNPDQVTIFGQSAGGTSVSAHLTSERSYGLFSGAIIQSSPYALPLLKTEDAYGHYDHFVQETDCQSASDTACLLNLSWHEVIDAEISAQAKLYLERPLIMFFPWTPVIDGYELTTDPLTAINRGEHAKVPIVIGNVAEEAWIFVFTAFPKLNKLEAEALIDVIFRNHDEPKGIYDLYKIPDQADDYRPWISEVATDFIMLCTSRNASAAWEKSGMPVYRYEFNHSWSMKGAWGPANACCEGHACHGVELPFVFDSANLLNYTFDDGEQVLARDITTAWGVFANTFSPNANGLPQWPQNKPSEDDAILWYSSVDTQVKTQFRKKFCDFWDAQGYIF</sequence>